<gene>
    <name evidence="5" type="ORF">CTI12_AA361320</name>
</gene>
<dbReference type="InterPro" id="IPR028386">
    <property type="entry name" value="CENP-C/Mif2/cnp3"/>
</dbReference>
<feature type="compositionally biased region" description="Polar residues" evidence="4">
    <location>
        <begin position="51"/>
        <end position="60"/>
    </location>
</feature>
<proteinExistence type="inferred from homology"/>
<evidence type="ECO:0000313" key="5">
    <source>
        <dbReference type="EMBL" id="PWA62797.1"/>
    </source>
</evidence>
<feature type="region of interest" description="Disordered" evidence="4">
    <location>
        <begin position="465"/>
        <end position="490"/>
    </location>
</feature>
<dbReference type="PANTHER" id="PTHR16684">
    <property type="entry name" value="CENTROMERE PROTEIN C"/>
    <property type="match status" value="1"/>
</dbReference>
<evidence type="ECO:0000256" key="2">
    <source>
        <dbReference type="ARBA" id="ARBA00010291"/>
    </source>
</evidence>
<reference evidence="5 6" key="1">
    <citation type="journal article" date="2018" name="Mol. Plant">
        <title>The genome of Artemisia annua provides insight into the evolution of Asteraceae family and artemisinin biosynthesis.</title>
        <authorList>
            <person name="Shen Q."/>
            <person name="Zhang L."/>
            <person name="Liao Z."/>
            <person name="Wang S."/>
            <person name="Yan T."/>
            <person name="Shi P."/>
            <person name="Liu M."/>
            <person name="Fu X."/>
            <person name="Pan Q."/>
            <person name="Wang Y."/>
            <person name="Lv Z."/>
            <person name="Lu X."/>
            <person name="Zhang F."/>
            <person name="Jiang W."/>
            <person name="Ma Y."/>
            <person name="Chen M."/>
            <person name="Hao X."/>
            <person name="Li L."/>
            <person name="Tang Y."/>
            <person name="Lv G."/>
            <person name="Zhou Y."/>
            <person name="Sun X."/>
            <person name="Brodelius P.E."/>
            <person name="Rose J.K.C."/>
            <person name="Tang K."/>
        </authorList>
    </citation>
    <scope>NUCLEOTIDE SEQUENCE [LARGE SCALE GENOMIC DNA]</scope>
    <source>
        <strain evidence="6">cv. Huhao1</strain>
        <tissue evidence="5">Leaf</tissue>
    </source>
</reference>
<dbReference type="EMBL" id="PKPP01004783">
    <property type="protein sequence ID" value="PWA62797.1"/>
    <property type="molecule type" value="Genomic_DNA"/>
</dbReference>
<feature type="region of interest" description="Disordered" evidence="4">
    <location>
        <begin position="526"/>
        <end position="549"/>
    </location>
</feature>
<dbReference type="OrthoDB" id="1939643at2759"/>
<protein>
    <submittedName>
        <fullName evidence="5">Uncharacterized protein</fullName>
    </submittedName>
</protein>
<dbReference type="PANTHER" id="PTHR16684:SF11">
    <property type="entry name" value="CENTROMERE PROTEIN C"/>
    <property type="match status" value="1"/>
</dbReference>
<keyword evidence="6" id="KW-1185">Reference proteome</keyword>
<dbReference type="AlphaFoldDB" id="A0A2U1MNI7"/>
<dbReference type="GO" id="GO:0051382">
    <property type="term" value="P:kinetochore assembly"/>
    <property type="evidence" value="ECO:0007669"/>
    <property type="project" value="InterPro"/>
</dbReference>
<feature type="compositionally biased region" description="Basic residues" evidence="4">
    <location>
        <begin position="474"/>
        <end position="483"/>
    </location>
</feature>
<evidence type="ECO:0000256" key="3">
    <source>
        <dbReference type="ARBA" id="ARBA00023242"/>
    </source>
</evidence>
<dbReference type="Proteomes" id="UP000245207">
    <property type="component" value="Unassembled WGS sequence"/>
</dbReference>
<evidence type="ECO:0000256" key="4">
    <source>
        <dbReference type="SAM" id="MobiDB-lite"/>
    </source>
</evidence>
<dbReference type="GO" id="GO:0005634">
    <property type="term" value="C:nucleus"/>
    <property type="evidence" value="ECO:0007669"/>
    <property type="project" value="UniProtKB-SubCell"/>
</dbReference>
<dbReference type="STRING" id="35608.A0A2U1MNI7"/>
<sequence>MVTGYPPPHRSDAVNSKDIESIHQFMSAMALQNADKYLEEARSVKDGDSEFPNTKENVNPQEKRPALVRKRAKFSMKPNASHPSTILEPTLQMDQLRELRDPDKFFAAFEKLENAEKEIRRQRGEDPNETKVSTTTTVRQRRPELPRRKTSYKHHVYSSQPESDTSFAQETLHNDVRSPPTFYSQQEPVIANCESQEEDVVGSVTETEDRVDKIFNHLMATCNNDNLDDKGRLSYLEECLNAKPPEITELNLPDFHSIPRVDFGSPVKTLVNQSRLSDTRPLLDNLRGKTPAIQQLSDNRFSPLGSPTPPRSPFFAISTFGKHKSKLSEGKDPFSPHDIDSSHTANSETNSGQSTHTRKYNEFSFRMGSLVDNEVTETAINDVTHTASAEGLSNPPDSDNLSEQFNMEEKEDANIGVDYAATAINENEGIQGKAEEVEKAASGTKINLNVEDITGNGHPRSVQEMEEIEQPKKSANKRKKTTRAPKVDVRKTRQSLAGATICQTDADIIEDLDVSKPAQTLDVVFEQPNEEQPNTSVNKRKKTTRAPKVDLRKRSQALAAQTDANVIEDPDESIPAQIPDIVSEQQNETSVNKRKTTTRASKVDLKKRRQSLAEAGTVWTGGVRKSNRIRRRPLEYWKGERLLYGRVHNKCGIGYAWVTNPESDDRGVQFVKTFKSVIMKHTEGCQHDILIAGQKSADYKIFDLLADIDHRKLKDLSNRFKEDNLFGPSFTSNQFKHHMYFEARKQNNNNGKYITKHNKGAGPAHEVCNMNNGIGLDNF</sequence>
<feature type="compositionally biased region" description="Polar residues" evidence="4">
    <location>
        <begin position="157"/>
        <end position="166"/>
    </location>
</feature>
<feature type="region of interest" description="Disordered" evidence="4">
    <location>
        <begin position="297"/>
        <end position="316"/>
    </location>
</feature>
<feature type="compositionally biased region" description="Basic and acidic residues" evidence="4">
    <location>
        <begin position="118"/>
        <end position="129"/>
    </location>
</feature>
<evidence type="ECO:0000313" key="6">
    <source>
        <dbReference type="Proteomes" id="UP000245207"/>
    </source>
</evidence>
<organism evidence="5 6">
    <name type="scientific">Artemisia annua</name>
    <name type="common">Sweet wormwood</name>
    <dbReference type="NCBI Taxonomy" id="35608"/>
    <lineage>
        <taxon>Eukaryota</taxon>
        <taxon>Viridiplantae</taxon>
        <taxon>Streptophyta</taxon>
        <taxon>Embryophyta</taxon>
        <taxon>Tracheophyta</taxon>
        <taxon>Spermatophyta</taxon>
        <taxon>Magnoliopsida</taxon>
        <taxon>eudicotyledons</taxon>
        <taxon>Gunneridae</taxon>
        <taxon>Pentapetalae</taxon>
        <taxon>asterids</taxon>
        <taxon>campanulids</taxon>
        <taxon>Asterales</taxon>
        <taxon>Asteraceae</taxon>
        <taxon>Asteroideae</taxon>
        <taxon>Anthemideae</taxon>
        <taxon>Artemisiinae</taxon>
        <taxon>Artemisia</taxon>
    </lineage>
</organism>
<dbReference type="GO" id="GO:0051315">
    <property type="term" value="P:attachment of mitotic spindle microtubules to kinetochore"/>
    <property type="evidence" value="ECO:0007669"/>
    <property type="project" value="TreeGrafter"/>
</dbReference>
<keyword evidence="3" id="KW-0539">Nucleus</keyword>
<feature type="region of interest" description="Disordered" evidence="4">
    <location>
        <begin position="326"/>
        <end position="356"/>
    </location>
</feature>
<feature type="compositionally biased region" description="Basic and acidic residues" evidence="4">
    <location>
        <begin position="326"/>
        <end position="341"/>
    </location>
</feature>
<feature type="region of interest" description="Disordered" evidence="4">
    <location>
        <begin position="43"/>
        <end position="65"/>
    </location>
</feature>
<feature type="region of interest" description="Disordered" evidence="4">
    <location>
        <begin position="118"/>
        <end position="166"/>
    </location>
</feature>
<name>A0A2U1MNI7_ARTAN</name>
<feature type="compositionally biased region" description="Polar residues" evidence="4">
    <location>
        <begin position="342"/>
        <end position="355"/>
    </location>
</feature>
<evidence type="ECO:0000256" key="1">
    <source>
        <dbReference type="ARBA" id="ARBA00004123"/>
    </source>
</evidence>
<dbReference type="GO" id="GO:0019237">
    <property type="term" value="F:centromeric DNA binding"/>
    <property type="evidence" value="ECO:0007669"/>
    <property type="project" value="InterPro"/>
</dbReference>
<comment type="subcellular location">
    <subcellularLocation>
        <location evidence="1">Nucleus</location>
    </subcellularLocation>
</comment>
<accession>A0A2U1MNI7</accession>
<comment type="caution">
    <text evidence="5">The sequence shown here is derived from an EMBL/GenBank/DDBJ whole genome shotgun (WGS) entry which is preliminary data.</text>
</comment>
<dbReference type="GO" id="GO:0000776">
    <property type="term" value="C:kinetochore"/>
    <property type="evidence" value="ECO:0007669"/>
    <property type="project" value="InterPro"/>
</dbReference>
<comment type="similarity">
    <text evidence="2">Belongs to the CENP-C/MIF2 family.</text>
</comment>
<dbReference type="GO" id="GO:0051455">
    <property type="term" value="P:spindle attachment to meiosis I kinetochore"/>
    <property type="evidence" value="ECO:0007669"/>
    <property type="project" value="TreeGrafter"/>
</dbReference>